<evidence type="ECO:0000313" key="1">
    <source>
        <dbReference type="EMBL" id="ELP29669.1"/>
    </source>
</evidence>
<dbReference type="Proteomes" id="UP000010959">
    <property type="component" value="Unassembled WGS sequence"/>
</dbReference>
<comment type="caution">
    <text evidence="1">The sequence shown here is derived from an EMBL/GenBank/DDBJ whole genome shotgun (WGS) entry which is preliminary data.</text>
</comment>
<dbReference type="PATRIC" id="fig|993516.3.peg.6831"/>
<proteinExistence type="predicted"/>
<gene>
    <name evidence="1" type="ORF">RBSWK_06370</name>
</gene>
<organism evidence="1 2">
    <name type="scientific">Rhodopirellula baltica SWK14</name>
    <dbReference type="NCBI Taxonomy" id="993516"/>
    <lineage>
        <taxon>Bacteria</taxon>
        <taxon>Pseudomonadati</taxon>
        <taxon>Planctomycetota</taxon>
        <taxon>Planctomycetia</taxon>
        <taxon>Pirellulales</taxon>
        <taxon>Pirellulaceae</taxon>
        <taxon>Rhodopirellula</taxon>
    </lineage>
</organism>
<dbReference type="AlphaFoldDB" id="L7C655"/>
<protein>
    <submittedName>
        <fullName evidence="1">Uncharacterized protein</fullName>
    </submittedName>
</protein>
<reference evidence="1 2" key="1">
    <citation type="journal article" date="2013" name="Mar. Genomics">
        <title>Expression of sulfatases in Rhodopirellula baltica and the diversity of sulfatases in the genus Rhodopirellula.</title>
        <authorList>
            <person name="Wegner C.E."/>
            <person name="Richter-Heitmann T."/>
            <person name="Klindworth A."/>
            <person name="Klockow C."/>
            <person name="Richter M."/>
            <person name="Achstetter T."/>
            <person name="Glockner F.O."/>
            <person name="Harder J."/>
        </authorList>
    </citation>
    <scope>NUCLEOTIDE SEQUENCE [LARGE SCALE GENOMIC DNA]</scope>
    <source>
        <strain evidence="1 2">SWK14</strain>
    </source>
</reference>
<sequence length="65" mass="7459">MNILHGLKVYAPAVVPEAIEWLLVQYRDRLILDGDAQSAMEELFDWIDQSGRLKPNGEIWTVYLG</sequence>
<accession>L7C655</accession>
<name>L7C655_RHOBT</name>
<dbReference type="EMBL" id="AMWG01000184">
    <property type="protein sequence ID" value="ELP29669.1"/>
    <property type="molecule type" value="Genomic_DNA"/>
</dbReference>
<evidence type="ECO:0000313" key="2">
    <source>
        <dbReference type="Proteomes" id="UP000010959"/>
    </source>
</evidence>